<protein>
    <submittedName>
        <fullName evidence="1">Transcriptional regulator</fullName>
    </submittedName>
</protein>
<keyword evidence="2" id="KW-1185">Reference proteome</keyword>
<dbReference type="SUPFAM" id="SSF54913">
    <property type="entry name" value="GlnB-like"/>
    <property type="match status" value="1"/>
</dbReference>
<accession>A0A2N5Y6T9</accession>
<dbReference type="InterPro" id="IPR015867">
    <property type="entry name" value="N-reg_PII/ATP_PRibTrfase_C"/>
</dbReference>
<dbReference type="Proteomes" id="UP000234845">
    <property type="component" value="Unassembled WGS sequence"/>
</dbReference>
<dbReference type="GO" id="GO:0030234">
    <property type="term" value="F:enzyme regulator activity"/>
    <property type="evidence" value="ECO:0007669"/>
    <property type="project" value="InterPro"/>
</dbReference>
<gene>
    <name evidence="1" type="ORF">CWI75_01735</name>
</gene>
<evidence type="ECO:0000313" key="2">
    <source>
        <dbReference type="Proteomes" id="UP000234845"/>
    </source>
</evidence>
<dbReference type="InterPro" id="IPR011322">
    <property type="entry name" value="N-reg_PII-like_a/b"/>
</dbReference>
<proteinExistence type="predicted"/>
<dbReference type="Gene3D" id="3.30.70.120">
    <property type="match status" value="1"/>
</dbReference>
<organism evidence="1 2">
    <name type="scientific">Kineobactrum sediminis</name>
    <dbReference type="NCBI Taxonomy" id="1905677"/>
    <lineage>
        <taxon>Bacteria</taxon>
        <taxon>Pseudomonadati</taxon>
        <taxon>Pseudomonadota</taxon>
        <taxon>Gammaproteobacteria</taxon>
        <taxon>Cellvibrionales</taxon>
        <taxon>Halieaceae</taxon>
        <taxon>Kineobactrum</taxon>
    </lineage>
</organism>
<dbReference type="InterPro" id="IPR002187">
    <property type="entry name" value="N-reg_PII"/>
</dbReference>
<sequence length="100" mass="11877">MHRHRRRLLTIVTESAIESRLTKDLDRWGAHGYTITDARGKGARGIREGNWEGNRNIRIEVVCDEDTARHIADHLREDYYDHYAMILYHSDVEIMRPEKF</sequence>
<dbReference type="RefSeq" id="WP_101519733.1">
    <property type="nucleotide sequence ID" value="NZ_PKLZ01000001.1"/>
</dbReference>
<dbReference type="OrthoDB" id="330665at2"/>
<dbReference type="GO" id="GO:0006808">
    <property type="term" value="P:regulation of nitrogen utilization"/>
    <property type="evidence" value="ECO:0007669"/>
    <property type="project" value="InterPro"/>
</dbReference>
<name>A0A2N5Y6T9_9GAMM</name>
<dbReference type="EMBL" id="PKLZ01000001">
    <property type="protein sequence ID" value="PLW84097.1"/>
    <property type="molecule type" value="Genomic_DNA"/>
</dbReference>
<reference evidence="2" key="1">
    <citation type="submission" date="2017-11" db="EMBL/GenBank/DDBJ databases">
        <title>The draft genome sequence of Chromatocurvus sp. F02.</title>
        <authorList>
            <person name="Du Z.-J."/>
            <person name="Chang Y.-Q."/>
        </authorList>
    </citation>
    <scope>NUCLEOTIDE SEQUENCE [LARGE SCALE GENOMIC DNA]</scope>
    <source>
        <strain evidence="2">F02</strain>
    </source>
</reference>
<dbReference type="Pfam" id="PF00543">
    <property type="entry name" value="P-II"/>
    <property type="match status" value="1"/>
</dbReference>
<comment type="caution">
    <text evidence="1">The sequence shown here is derived from an EMBL/GenBank/DDBJ whole genome shotgun (WGS) entry which is preliminary data.</text>
</comment>
<dbReference type="AlphaFoldDB" id="A0A2N5Y6T9"/>
<evidence type="ECO:0000313" key="1">
    <source>
        <dbReference type="EMBL" id="PLW84097.1"/>
    </source>
</evidence>